<reference evidence="2 3" key="1">
    <citation type="submission" date="2018-10" db="EMBL/GenBank/DDBJ databases">
        <title>Rhizobium etli, R. leguminosarum and a new Rhizobium genospecies from Phaseolus dumosus.</title>
        <authorList>
            <person name="Ramirez-Puebla S.T."/>
            <person name="Rogel-Hernandez M.A."/>
            <person name="Guerrero G."/>
            <person name="Ormeno-Orrillo E."/>
            <person name="Martinez-Romero J.C."/>
            <person name="Negrete-Yankelevich S."/>
            <person name="Martinez-Romero E."/>
        </authorList>
    </citation>
    <scope>NUCLEOTIDE SEQUENCE [LARGE SCALE GENOMIC DNA]</scope>
    <source>
        <strain evidence="2 3">CCGE525</strain>
    </source>
</reference>
<dbReference type="Pfam" id="PF06527">
    <property type="entry name" value="TniQ"/>
    <property type="match status" value="1"/>
</dbReference>
<sequence length="604" mass="68739">MGEVTKRLRYRIPMAIDETGESSLARLAWANGFQSTQEFAYITGLRLAPGGRVKDEDIPKLSEWSGMPIAVLRRFDIADGTVVPFGATTVKRFQLRSGQSGFCPHCLADDASEPYLRGPWKWSLLTHCHVHGCELRPFPAKFNIADARDFSTLAVEVSRSEPSKPVEADRYFYERLTLPAESGFLDRFPVYVAAEFCALIGQFHRAVELGALTERIPGGFENRDVRLRGFEIAKHGEEAVREFLSEYVRNTGTRVTAPVRMYSPALHWWEVNKHNDDYLPMMRLFQDHAENNIPMEPGEVFMWPITRRKVHTLATASRDYELSEERILRVVEAKLSPSPVPRFLKRSEVHHWLLEEKSYVTTSEAASALGCTIELVDLLIKSDLLAAVPNKTAEGRVFRLIHKVEIDGFLKCLREKVVMVEASPRLRPLGTNSFRAHCSRADVIELAMLGYLRSIAHPEGVFRIDQLLFDLDEVGEQLIKLKKLSVATDREFDHEMIKLEAARRKLGVTRATIDGLVDNGLIKAALKANDVHHKGRINKWVRTIELDEFADRHCSLGQIASSTSLDQTQILDRLAEHQVDPIFVGHRYRERIYRRSDIEGLKFI</sequence>
<dbReference type="AlphaFoldDB" id="A0A387FNF8"/>
<evidence type="ECO:0000313" key="2">
    <source>
        <dbReference type="EMBL" id="AYG60009.1"/>
    </source>
</evidence>
<dbReference type="EMBL" id="CP032694">
    <property type="protein sequence ID" value="AYG60009.1"/>
    <property type="molecule type" value="Genomic_DNA"/>
</dbReference>
<dbReference type="KEGG" id="rjg:CCGE525_15215"/>
<dbReference type="Proteomes" id="UP000282195">
    <property type="component" value="Chromosome"/>
</dbReference>
<accession>A0A387FNF8</accession>
<gene>
    <name evidence="2" type="ORF">CCGE525_15215</name>
</gene>
<dbReference type="OrthoDB" id="7595282at2"/>
<evidence type="ECO:0000313" key="3">
    <source>
        <dbReference type="Proteomes" id="UP000282195"/>
    </source>
</evidence>
<dbReference type="RefSeq" id="WP_120705003.1">
    <property type="nucleotide sequence ID" value="NZ_CP032694.1"/>
</dbReference>
<dbReference type="InterPro" id="IPR009492">
    <property type="entry name" value="TniQ"/>
</dbReference>
<keyword evidence="3" id="KW-1185">Reference proteome</keyword>
<evidence type="ECO:0000259" key="1">
    <source>
        <dbReference type="Pfam" id="PF06527"/>
    </source>
</evidence>
<protein>
    <recommendedName>
        <fullName evidence="1">TniQ domain-containing protein</fullName>
    </recommendedName>
</protein>
<feature type="domain" description="TniQ" evidence="1">
    <location>
        <begin position="11"/>
        <end position="135"/>
    </location>
</feature>
<name>A0A387FNF8_9HYPH</name>
<organism evidence="2 3">
    <name type="scientific">Rhizobium jaguaris</name>
    <dbReference type="NCBI Taxonomy" id="1312183"/>
    <lineage>
        <taxon>Bacteria</taxon>
        <taxon>Pseudomonadati</taxon>
        <taxon>Pseudomonadota</taxon>
        <taxon>Alphaproteobacteria</taxon>
        <taxon>Hyphomicrobiales</taxon>
        <taxon>Rhizobiaceae</taxon>
        <taxon>Rhizobium/Agrobacterium group</taxon>
        <taxon>Rhizobium</taxon>
    </lineage>
</organism>
<proteinExistence type="predicted"/>